<dbReference type="Proteomes" id="UP000029719">
    <property type="component" value="Unassembled WGS sequence"/>
</dbReference>
<protein>
    <submittedName>
        <fullName evidence="2">Uncharacterized protein</fullName>
    </submittedName>
</protein>
<dbReference type="RefSeq" id="WP_037019331.1">
    <property type="nucleotide sequence ID" value="NZ_JRMB01000005.1"/>
</dbReference>
<sequence>MRGIADKIRLYRKTFRPPVLYALTSSVFWLTVLLATLVVSLTFFDLYVRLSDQGELLSSRDQCLLLLAEIPMLFGAVQIHLVGAERRFRYLNPVASRVSMRTPYRSLDREKIAFIRRIFSQQESLRALASHLVEEWEWREEIKRRAQDPIWIRAIGFFRLPSTSNFATYMAGLVAILAAILITTITPDTLFGALETLPANAWSIIRNLTIVIVLPIGLCVLPTAVIMAFVKDIGVALLERLNDQYLSQAGFYRFISQLLELYDVGERMLLRKTHGRVYWVVRVGIVPLQDLKRVRNRIRRARRLAKQSALPR</sequence>
<feature type="transmembrane region" description="Helical" evidence="1">
    <location>
        <begin position="64"/>
        <end position="83"/>
    </location>
</feature>
<evidence type="ECO:0000313" key="3">
    <source>
        <dbReference type="EMBL" id="KGF62120.1"/>
    </source>
</evidence>
<feature type="transmembrane region" description="Helical" evidence="1">
    <location>
        <begin position="20"/>
        <end position="44"/>
    </location>
</feature>
<dbReference type="EMBL" id="JRMB01000005">
    <property type="protein sequence ID" value="KGF62120.1"/>
    <property type="molecule type" value="Genomic_DNA"/>
</dbReference>
<keyword evidence="1" id="KW-0472">Membrane</keyword>
<keyword evidence="1" id="KW-1133">Transmembrane helix</keyword>
<name>A0A9X0EA78_9PSED</name>
<organism evidence="2 4">
    <name type="scientific">Pseudomonas lutea</name>
    <dbReference type="NCBI Taxonomy" id="243924"/>
    <lineage>
        <taxon>Bacteria</taxon>
        <taxon>Pseudomonadati</taxon>
        <taxon>Pseudomonadota</taxon>
        <taxon>Gammaproteobacteria</taxon>
        <taxon>Pseudomonadales</taxon>
        <taxon>Pseudomonadaceae</taxon>
        <taxon>Pseudomonas</taxon>
    </lineage>
</organism>
<evidence type="ECO:0000313" key="4">
    <source>
        <dbReference type="Proteomes" id="UP000029719"/>
    </source>
</evidence>
<proteinExistence type="predicted"/>
<comment type="caution">
    <text evidence="2">The sequence shown here is derived from an EMBL/GenBank/DDBJ whole genome shotgun (WGS) entry which is preliminary data.</text>
</comment>
<accession>A0A9X0EA78</accession>
<feature type="transmembrane region" description="Helical" evidence="1">
    <location>
        <begin position="205"/>
        <end position="230"/>
    </location>
</feature>
<keyword evidence="1" id="KW-0812">Transmembrane</keyword>
<feature type="transmembrane region" description="Helical" evidence="1">
    <location>
        <begin position="166"/>
        <end position="185"/>
    </location>
</feature>
<gene>
    <name evidence="2" type="ORF">LT42_25180</name>
    <name evidence="3" type="ORF">LT42_25530</name>
</gene>
<dbReference type="AlphaFoldDB" id="A0A9X0EA78"/>
<dbReference type="EMBL" id="JRMB01000005">
    <property type="protein sequence ID" value="KGF62063.1"/>
    <property type="molecule type" value="Genomic_DNA"/>
</dbReference>
<reference evidence="2 4" key="1">
    <citation type="submission" date="2014-09" db="EMBL/GenBank/DDBJ databases">
        <title>Genome sequence of Pseudomonas lutea strain DSM 17257T.</title>
        <authorList>
            <person name="Kwak Y."/>
            <person name="Shin J.-H."/>
        </authorList>
    </citation>
    <scope>NUCLEOTIDE SEQUENCE [LARGE SCALE GENOMIC DNA]</scope>
    <source>
        <strain evidence="2 4">DSM 17257</strain>
    </source>
</reference>
<evidence type="ECO:0000256" key="1">
    <source>
        <dbReference type="SAM" id="Phobius"/>
    </source>
</evidence>
<evidence type="ECO:0000313" key="2">
    <source>
        <dbReference type="EMBL" id="KGF62063.1"/>
    </source>
</evidence>
<dbReference type="OrthoDB" id="6849391at2"/>